<dbReference type="Proteomes" id="UP001147782">
    <property type="component" value="Unassembled WGS sequence"/>
</dbReference>
<keyword evidence="3" id="KW-1185">Reference proteome</keyword>
<dbReference type="AlphaFoldDB" id="A0A9W9VIJ7"/>
<dbReference type="InterPro" id="IPR011022">
    <property type="entry name" value="Arrestin_C-like"/>
</dbReference>
<sequence>MAQEGARPSSDSNRNSWVMSSTPASAISFLRDEEVATSAHGITVALALAEPVVYLPHVDPVDTRSVMLSGRLRLRLTRTVKIKKIELVFKGIAQQKKPNRILPKKAQVQNIEELNKHVWPVFLAGAHEGLSMSNIEYNANNFKFASPQLATVNPIHNDTEAIDFSLQAKFKHACGIGNGKPWARGVSRLHRSYKLFPPGDYTYDFEQLIDSHNPETIENEIISVRWLLQAVVEHLGVFKSNLSGIRYIPFIRSPFGECLEQIEPVAISRDWKDKFHYNITILGKSFPLGSQIPIAIKLIPFEKISCRRIQVWVLENLHFHGRANHHGEPHKRFLLFEKTAHSASSNNYSRNSTRVTAGGGIPWNDPAAAIAGEEFVDHSRNNLLGDLSDGCQAGPIEMELNVQIPNCQSINGKDEMQKLRCDATYESIEISHRLMITMYMSTVYEKEPANWHHFVIAVHCPIRILSCFAARSYVDLPAYSSCTNYPIVSQVHGCGCTRAADVRRNPPSPDLVSPTNTYSASDAASFAALSASSMMGFVEHPQQSKQQLYKY</sequence>
<dbReference type="PANTHER" id="PTHR11188">
    <property type="entry name" value="ARRESTIN DOMAIN CONTAINING PROTEIN"/>
    <property type="match status" value="1"/>
</dbReference>
<evidence type="ECO:0000313" key="2">
    <source>
        <dbReference type="EMBL" id="KAJ5382074.1"/>
    </source>
</evidence>
<evidence type="ECO:0000259" key="1">
    <source>
        <dbReference type="SMART" id="SM01017"/>
    </source>
</evidence>
<dbReference type="Gene3D" id="2.60.40.640">
    <property type="match status" value="1"/>
</dbReference>
<comment type="caution">
    <text evidence="2">The sequence shown here is derived from an EMBL/GenBank/DDBJ whole genome shotgun (WGS) entry which is preliminary data.</text>
</comment>
<organism evidence="2 3">
    <name type="scientific">Penicillium cataractarum</name>
    <dbReference type="NCBI Taxonomy" id="2100454"/>
    <lineage>
        <taxon>Eukaryota</taxon>
        <taxon>Fungi</taxon>
        <taxon>Dikarya</taxon>
        <taxon>Ascomycota</taxon>
        <taxon>Pezizomycotina</taxon>
        <taxon>Eurotiomycetes</taxon>
        <taxon>Eurotiomycetidae</taxon>
        <taxon>Eurotiales</taxon>
        <taxon>Aspergillaceae</taxon>
        <taxon>Penicillium</taxon>
    </lineage>
</organism>
<dbReference type="Pfam" id="PF02752">
    <property type="entry name" value="Arrestin_C"/>
    <property type="match status" value="1"/>
</dbReference>
<dbReference type="EMBL" id="JAPZBS010000002">
    <property type="protein sequence ID" value="KAJ5382074.1"/>
    <property type="molecule type" value="Genomic_DNA"/>
</dbReference>
<dbReference type="InterPro" id="IPR014752">
    <property type="entry name" value="Arrestin-like_C"/>
</dbReference>
<proteinExistence type="predicted"/>
<dbReference type="SMART" id="SM01017">
    <property type="entry name" value="Arrestin_C"/>
    <property type="match status" value="1"/>
</dbReference>
<evidence type="ECO:0000313" key="3">
    <source>
        <dbReference type="Proteomes" id="UP001147782"/>
    </source>
</evidence>
<dbReference type="GeneID" id="81436610"/>
<dbReference type="GO" id="GO:0070086">
    <property type="term" value="P:ubiquitin-dependent endocytosis"/>
    <property type="evidence" value="ECO:0007669"/>
    <property type="project" value="TreeGrafter"/>
</dbReference>
<protein>
    <recommendedName>
        <fullName evidence="1">Arrestin C-terminal-like domain-containing protein</fullName>
    </recommendedName>
</protein>
<reference evidence="2" key="1">
    <citation type="submission" date="2022-11" db="EMBL/GenBank/DDBJ databases">
        <authorList>
            <person name="Petersen C."/>
        </authorList>
    </citation>
    <scope>NUCLEOTIDE SEQUENCE</scope>
    <source>
        <strain evidence="2">IBT 29864</strain>
    </source>
</reference>
<accession>A0A9W9VIJ7</accession>
<reference evidence="2" key="2">
    <citation type="journal article" date="2023" name="IMA Fungus">
        <title>Comparative genomic study of the Penicillium genus elucidates a diverse pangenome and 15 lateral gene transfer events.</title>
        <authorList>
            <person name="Petersen C."/>
            <person name="Sorensen T."/>
            <person name="Nielsen M.R."/>
            <person name="Sondergaard T.E."/>
            <person name="Sorensen J.L."/>
            <person name="Fitzpatrick D.A."/>
            <person name="Frisvad J.C."/>
            <person name="Nielsen K.L."/>
        </authorList>
    </citation>
    <scope>NUCLEOTIDE SEQUENCE</scope>
    <source>
        <strain evidence="2">IBT 29864</strain>
    </source>
</reference>
<dbReference type="RefSeq" id="XP_056559645.1">
    <property type="nucleotide sequence ID" value="XM_056697433.1"/>
</dbReference>
<dbReference type="PANTHER" id="PTHR11188:SF174">
    <property type="entry name" value="ARRESTIN-RELATED TRAFFICKING ADAPTER 10-RELATED"/>
    <property type="match status" value="1"/>
</dbReference>
<gene>
    <name evidence="2" type="ORF">N7496_004502</name>
</gene>
<dbReference type="OrthoDB" id="2238745at2759"/>
<dbReference type="GO" id="GO:0031625">
    <property type="term" value="F:ubiquitin protein ligase binding"/>
    <property type="evidence" value="ECO:0007669"/>
    <property type="project" value="TreeGrafter"/>
</dbReference>
<name>A0A9W9VIJ7_9EURO</name>
<feature type="domain" description="Arrestin C-terminal-like" evidence="1">
    <location>
        <begin position="271"/>
        <end position="469"/>
    </location>
</feature>
<dbReference type="InterPro" id="IPR050357">
    <property type="entry name" value="Arrestin_domain-protein"/>
</dbReference>
<dbReference type="GO" id="GO:0005829">
    <property type="term" value="C:cytosol"/>
    <property type="evidence" value="ECO:0007669"/>
    <property type="project" value="TreeGrafter"/>
</dbReference>
<dbReference type="GO" id="GO:0030674">
    <property type="term" value="F:protein-macromolecule adaptor activity"/>
    <property type="evidence" value="ECO:0007669"/>
    <property type="project" value="TreeGrafter"/>
</dbReference>